<keyword evidence="2" id="KW-0479">Metal-binding</keyword>
<dbReference type="SUPFAM" id="SSF51197">
    <property type="entry name" value="Clavaminate synthase-like"/>
    <property type="match status" value="1"/>
</dbReference>
<dbReference type="Gene3D" id="2.60.120.650">
    <property type="entry name" value="Cupin"/>
    <property type="match status" value="1"/>
</dbReference>
<keyword evidence="6" id="KW-0808">Transferase</keyword>
<sequence>MCDVCETSLFNVHWVCSKCGFAVCMDCYRTRQEGTVRAGVEPGRDRDRFHRVHDARRRAGLALVCQCESARRPEPVRGRPNCPTERRHKLDEYDGGDQDDDKKGSPLTLLANVALYDSKKNSDVSNSESETEGGDKEVDLSTLRNLLLRTTEGGQLQEKPNSKNRQYPDVRHGWLCDGRLLRLTEPDAAGALRLFRDQWRRGQPVLCSGVSSRLDATIWTPDSFSREFGEEQSETVGLHERLRHRQRSRSAASGTASRTGRSVRATTPASRACCGSATGRPGEEFADVMPARYNDLMTALPVTEYTRRDGRHNLVGCVPECFVRPDLGPRLHAAYGSAASAAATCLRQDVSDSVNVLAYVVGAEASGEDEAEVQRAVEEAGCDPLTKRRVKEERAGVIWHIYHAADADKIRDLLNKVSVERGEEADREHDPLLEPTWYLDGPLRRRLHAGVRSLRLRHLRSCISASVEFVSPENVGVSFELTQQLRAAAVAAAAAEGAGAQTAGHDDKRQIKNIIYHAMKEAVSCLLRGGGGGGGGSPPAGAS</sequence>
<feature type="region of interest" description="Disordered" evidence="4">
    <location>
        <begin position="73"/>
        <end position="105"/>
    </location>
</feature>
<protein>
    <submittedName>
        <fullName evidence="6">Lysine-specific demethylase 3A</fullName>
    </submittedName>
</protein>
<keyword evidence="3" id="KW-0539">Nucleus</keyword>
<comment type="subcellular location">
    <subcellularLocation>
        <location evidence="1">Nucleus</location>
    </subcellularLocation>
</comment>
<reference evidence="6 7" key="1">
    <citation type="submission" date="2019-07" db="EMBL/GenBank/DDBJ databases">
        <title>Draft genome assembly of a fouling barnacle, Amphibalanus amphitrite (Darwin, 1854): The first reference genome for Thecostraca.</title>
        <authorList>
            <person name="Kim W."/>
        </authorList>
    </citation>
    <scope>NUCLEOTIDE SEQUENCE [LARGE SCALE GENOMIC DNA]</scope>
    <source>
        <strain evidence="6">SNU_AA5</strain>
        <tissue evidence="6">Soma without cirri and trophi</tissue>
    </source>
</reference>
<gene>
    <name evidence="6" type="primary">Kdm3a_0</name>
    <name evidence="6" type="ORF">FJT64_021436</name>
</gene>
<keyword evidence="6" id="KW-0489">Methyltransferase</keyword>
<evidence type="ECO:0000256" key="4">
    <source>
        <dbReference type="SAM" id="MobiDB-lite"/>
    </source>
</evidence>
<evidence type="ECO:0000259" key="5">
    <source>
        <dbReference type="SMART" id="SM00558"/>
    </source>
</evidence>
<evidence type="ECO:0000313" key="6">
    <source>
        <dbReference type="EMBL" id="KAF0307190.1"/>
    </source>
</evidence>
<evidence type="ECO:0000313" key="7">
    <source>
        <dbReference type="Proteomes" id="UP000440578"/>
    </source>
</evidence>
<feature type="region of interest" description="Disordered" evidence="4">
    <location>
        <begin position="120"/>
        <end position="140"/>
    </location>
</feature>
<dbReference type="EMBL" id="VIIS01000597">
    <property type="protein sequence ID" value="KAF0307190.1"/>
    <property type="molecule type" value="Genomic_DNA"/>
</dbReference>
<dbReference type="GO" id="GO:0032454">
    <property type="term" value="F:histone H3K9 demethylase activity"/>
    <property type="evidence" value="ECO:0007669"/>
    <property type="project" value="InterPro"/>
</dbReference>
<dbReference type="InterPro" id="IPR045109">
    <property type="entry name" value="LSDs-like"/>
</dbReference>
<dbReference type="PANTHER" id="PTHR12549:SF38">
    <property type="entry name" value="JMJC DOMAIN-CONTAINING HISTONE DEMETHYLASE 2, ISOFORM A"/>
    <property type="match status" value="1"/>
</dbReference>
<dbReference type="GO" id="GO:0032259">
    <property type="term" value="P:methylation"/>
    <property type="evidence" value="ECO:0007669"/>
    <property type="project" value="UniProtKB-KW"/>
</dbReference>
<dbReference type="GO" id="GO:0031490">
    <property type="term" value="F:chromatin DNA binding"/>
    <property type="evidence" value="ECO:0007669"/>
    <property type="project" value="TreeGrafter"/>
</dbReference>
<evidence type="ECO:0000256" key="1">
    <source>
        <dbReference type="ARBA" id="ARBA00004123"/>
    </source>
</evidence>
<dbReference type="GO" id="GO:0046872">
    <property type="term" value="F:metal ion binding"/>
    <property type="evidence" value="ECO:0007669"/>
    <property type="project" value="UniProtKB-KW"/>
</dbReference>
<comment type="caution">
    <text evidence="6">The sequence shown here is derived from an EMBL/GenBank/DDBJ whole genome shotgun (WGS) entry which is preliminary data.</text>
</comment>
<dbReference type="InterPro" id="IPR003347">
    <property type="entry name" value="JmjC_dom"/>
</dbReference>
<dbReference type="GO" id="GO:0000785">
    <property type="term" value="C:chromatin"/>
    <property type="evidence" value="ECO:0007669"/>
    <property type="project" value="TreeGrafter"/>
</dbReference>
<accession>A0A6A4WU83</accession>
<dbReference type="GO" id="GO:0003712">
    <property type="term" value="F:transcription coregulator activity"/>
    <property type="evidence" value="ECO:0007669"/>
    <property type="project" value="TreeGrafter"/>
</dbReference>
<keyword evidence="7" id="KW-1185">Reference proteome</keyword>
<dbReference type="GO" id="GO:0006357">
    <property type="term" value="P:regulation of transcription by RNA polymerase II"/>
    <property type="evidence" value="ECO:0007669"/>
    <property type="project" value="TreeGrafter"/>
</dbReference>
<evidence type="ECO:0000256" key="2">
    <source>
        <dbReference type="ARBA" id="ARBA00022723"/>
    </source>
</evidence>
<name>A0A6A4WU83_AMPAM</name>
<evidence type="ECO:0000256" key="3">
    <source>
        <dbReference type="ARBA" id="ARBA00023242"/>
    </source>
</evidence>
<feature type="compositionally biased region" description="Low complexity" evidence="4">
    <location>
        <begin position="249"/>
        <end position="262"/>
    </location>
</feature>
<organism evidence="6 7">
    <name type="scientific">Amphibalanus amphitrite</name>
    <name type="common">Striped barnacle</name>
    <name type="synonym">Balanus amphitrite</name>
    <dbReference type="NCBI Taxonomy" id="1232801"/>
    <lineage>
        <taxon>Eukaryota</taxon>
        <taxon>Metazoa</taxon>
        <taxon>Ecdysozoa</taxon>
        <taxon>Arthropoda</taxon>
        <taxon>Crustacea</taxon>
        <taxon>Multicrustacea</taxon>
        <taxon>Cirripedia</taxon>
        <taxon>Thoracica</taxon>
        <taxon>Thoracicalcarea</taxon>
        <taxon>Balanomorpha</taxon>
        <taxon>Balanoidea</taxon>
        <taxon>Balanidae</taxon>
        <taxon>Amphibalaninae</taxon>
        <taxon>Amphibalanus</taxon>
    </lineage>
</organism>
<dbReference type="GO" id="GO:0000118">
    <property type="term" value="C:histone deacetylase complex"/>
    <property type="evidence" value="ECO:0007669"/>
    <property type="project" value="TreeGrafter"/>
</dbReference>
<dbReference type="AlphaFoldDB" id="A0A6A4WU83"/>
<feature type="domain" description="JmjC" evidence="5">
    <location>
        <begin position="289"/>
        <end position="486"/>
    </location>
</feature>
<dbReference type="OrthoDB" id="1667110at2759"/>
<dbReference type="PANTHER" id="PTHR12549">
    <property type="entry name" value="JMJC DOMAIN-CONTAINING HISTONE DEMETHYLATION PROTEIN"/>
    <property type="match status" value="1"/>
</dbReference>
<feature type="region of interest" description="Disordered" evidence="4">
    <location>
        <begin position="242"/>
        <end position="276"/>
    </location>
</feature>
<proteinExistence type="predicted"/>
<dbReference type="GO" id="GO:0008168">
    <property type="term" value="F:methyltransferase activity"/>
    <property type="evidence" value="ECO:0007669"/>
    <property type="project" value="UniProtKB-KW"/>
</dbReference>
<dbReference type="SMART" id="SM00558">
    <property type="entry name" value="JmjC"/>
    <property type="match status" value="1"/>
</dbReference>
<dbReference type="Proteomes" id="UP000440578">
    <property type="component" value="Unassembled WGS sequence"/>
</dbReference>